<keyword evidence="3" id="KW-0408">Iron</keyword>
<feature type="compositionally biased region" description="Polar residues" evidence="5">
    <location>
        <begin position="150"/>
        <end position="165"/>
    </location>
</feature>
<dbReference type="Proteomes" id="UP000030759">
    <property type="component" value="Unassembled WGS sequence"/>
</dbReference>
<dbReference type="Gene3D" id="1.20.1260.10">
    <property type="match status" value="1"/>
</dbReference>
<dbReference type="GO" id="GO:0006879">
    <property type="term" value="P:intracellular iron ion homeostasis"/>
    <property type="evidence" value="ECO:0007669"/>
    <property type="project" value="InterPro"/>
</dbReference>
<reference evidence="8" key="1">
    <citation type="journal article" date="2013" name="Nat. Biotechnol.">
        <title>Chinese hamster genome sequenced from sorted chromosomes.</title>
        <authorList>
            <person name="Brinkrolf K."/>
            <person name="Rupp O."/>
            <person name="Laux H."/>
            <person name="Kollin F."/>
            <person name="Ernst W."/>
            <person name="Linke B."/>
            <person name="Kofler R."/>
            <person name="Romand S."/>
            <person name="Hesse F."/>
            <person name="Budach W.E."/>
            <person name="Galosy S."/>
            <person name="Muller D."/>
            <person name="Noll T."/>
            <person name="Wienberg J."/>
            <person name="Jostock T."/>
            <person name="Leonard M."/>
            <person name="Grillari J."/>
            <person name="Tauch A."/>
            <person name="Goesmann A."/>
            <person name="Helk B."/>
            <person name="Mott J.E."/>
            <person name="Puhler A."/>
            <person name="Borth N."/>
        </authorList>
    </citation>
    <scope>NUCLEOTIDE SEQUENCE [LARGE SCALE GENOMIC DNA]</scope>
    <source>
        <strain evidence="8">17A/GY</strain>
    </source>
</reference>
<evidence type="ECO:0000313" key="7">
    <source>
        <dbReference type="EMBL" id="ERE82661.1"/>
    </source>
</evidence>
<accession>A0A061IGJ6</accession>
<feature type="coiled-coil region" evidence="4">
    <location>
        <begin position="188"/>
        <end position="215"/>
    </location>
</feature>
<dbReference type="PANTHER" id="PTHR11431">
    <property type="entry name" value="FERRITIN"/>
    <property type="match status" value="1"/>
</dbReference>
<dbReference type="GO" id="GO:0008199">
    <property type="term" value="F:ferric iron binding"/>
    <property type="evidence" value="ECO:0007669"/>
    <property type="project" value="InterPro"/>
</dbReference>
<evidence type="ECO:0000259" key="6">
    <source>
        <dbReference type="Pfam" id="PF00210"/>
    </source>
</evidence>
<evidence type="ECO:0000256" key="5">
    <source>
        <dbReference type="SAM" id="MobiDB-lite"/>
    </source>
</evidence>
<dbReference type="Pfam" id="PF00210">
    <property type="entry name" value="Ferritin"/>
    <property type="match status" value="1"/>
</dbReference>
<comment type="similarity">
    <text evidence="1">Belongs to the ferritin family.</text>
</comment>
<evidence type="ECO:0000313" key="8">
    <source>
        <dbReference type="Proteomes" id="UP000030759"/>
    </source>
</evidence>
<keyword evidence="3" id="KW-0479">Metal-binding</keyword>
<dbReference type="InterPro" id="IPR012347">
    <property type="entry name" value="Ferritin-like"/>
</dbReference>
<dbReference type="AlphaFoldDB" id="A0A061IGJ6"/>
<dbReference type="EMBL" id="KE669627">
    <property type="protein sequence ID" value="ERE82661.1"/>
    <property type="molecule type" value="Genomic_DNA"/>
</dbReference>
<protein>
    <submittedName>
        <fullName evidence="7">Ferritin light chain 1-like protein</fullName>
    </submittedName>
</protein>
<gene>
    <name evidence="7" type="ORF">H671_2g7281</name>
</gene>
<evidence type="ECO:0000256" key="4">
    <source>
        <dbReference type="SAM" id="Coils"/>
    </source>
</evidence>
<dbReference type="GO" id="GO:0006826">
    <property type="term" value="P:iron ion transport"/>
    <property type="evidence" value="ECO:0007669"/>
    <property type="project" value="InterPro"/>
</dbReference>
<dbReference type="InterPro" id="IPR009078">
    <property type="entry name" value="Ferritin-like_SF"/>
</dbReference>
<feature type="binding site" evidence="3">
    <location>
        <position position="88"/>
    </location>
    <ligand>
        <name>Fe cation</name>
        <dbReference type="ChEBI" id="CHEBI:24875"/>
        <label>1</label>
    </ligand>
</feature>
<comment type="subcellular location">
    <subcellularLocation>
        <location evidence="2">Autolysosome</location>
    </subcellularLocation>
</comment>
<evidence type="ECO:0000256" key="3">
    <source>
        <dbReference type="PIRSR" id="PIRSR601519-1"/>
    </source>
</evidence>
<feature type="region of interest" description="Disordered" evidence="5">
    <location>
        <begin position="123"/>
        <end position="186"/>
    </location>
</feature>
<dbReference type="SUPFAM" id="SSF47240">
    <property type="entry name" value="Ferritin-like"/>
    <property type="match status" value="1"/>
</dbReference>
<dbReference type="InterPro" id="IPR001519">
    <property type="entry name" value="Ferritin"/>
</dbReference>
<keyword evidence="4" id="KW-0175">Coiled coil</keyword>
<dbReference type="PANTHER" id="PTHR11431:SF47">
    <property type="entry name" value="FERRITIN LIGHT CHAIN"/>
    <property type="match status" value="1"/>
</dbReference>
<dbReference type="InterPro" id="IPR008331">
    <property type="entry name" value="Ferritin_DPS_dom"/>
</dbReference>
<dbReference type="GO" id="GO:0044754">
    <property type="term" value="C:autolysosome"/>
    <property type="evidence" value="ECO:0007669"/>
    <property type="project" value="UniProtKB-SubCell"/>
</dbReference>
<evidence type="ECO:0000256" key="2">
    <source>
        <dbReference type="ARBA" id="ARBA00044942"/>
    </source>
</evidence>
<sequence length="236" mass="27642">MTPEEHPSFCCYHQSPAALLLSELYCRYLSSLKKKQGDRIAWMQSQQREWKKMAVSQDRHEKQPAVQKPSQDEWCKTQEAVDAALALEKNLNQVLLDLHSLGSGRTDPHLCDFLESHFLDEEKGNVVPHPPGEQETLAKPPEERMRRGQGKSTSNNRKPNMTPPETRNHTPVRPQHHNADEPEENDLKNIFRKMIEELKEDLRKSLKEIEDKTWLYIYRRTNVNLDLEYNLIPRLQ</sequence>
<feature type="domain" description="Ferritin/DPS" evidence="6">
    <location>
        <begin position="62"/>
        <end position="123"/>
    </location>
</feature>
<proteinExistence type="inferred from homology"/>
<evidence type="ECO:0000256" key="1">
    <source>
        <dbReference type="ARBA" id="ARBA00007513"/>
    </source>
</evidence>
<feature type="compositionally biased region" description="Basic and acidic residues" evidence="5">
    <location>
        <begin position="177"/>
        <end position="186"/>
    </location>
</feature>
<organism evidence="7 8">
    <name type="scientific">Cricetulus griseus</name>
    <name type="common">Chinese hamster</name>
    <name type="synonym">Cricetulus barabensis griseus</name>
    <dbReference type="NCBI Taxonomy" id="10029"/>
    <lineage>
        <taxon>Eukaryota</taxon>
        <taxon>Metazoa</taxon>
        <taxon>Chordata</taxon>
        <taxon>Craniata</taxon>
        <taxon>Vertebrata</taxon>
        <taxon>Euteleostomi</taxon>
        <taxon>Mammalia</taxon>
        <taxon>Eutheria</taxon>
        <taxon>Euarchontoglires</taxon>
        <taxon>Glires</taxon>
        <taxon>Rodentia</taxon>
        <taxon>Myomorpha</taxon>
        <taxon>Muroidea</taxon>
        <taxon>Cricetidae</taxon>
        <taxon>Cricetinae</taxon>
        <taxon>Cricetulus</taxon>
    </lineage>
</organism>
<dbReference type="GO" id="GO:0008198">
    <property type="term" value="F:ferrous iron binding"/>
    <property type="evidence" value="ECO:0007669"/>
    <property type="project" value="TreeGrafter"/>
</dbReference>
<name>A0A061IGJ6_CRIGR</name>